<evidence type="ECO:0000313" key="16">
    <source>
        <dbReference type="EMBL" id="SEP46072.1"/>
    </source>
</evidence>
<keyword evidence="8 16" id="KW-0418">Kinase</keyword>
<keyword evidence="17" id="KW-1185">Reference proteome</keyword>
<proteinExistence type="predicted"/>
<feature type="domain" description="Histidine kinase" evidence="14">
    <location>
        <begin position="273"/>
        <end position="488"/>
    </location>
</feature>
<dbReference type="InterPro" id="IPR003661">
    <property type="entry name" value="HisK_dim/P_dom"/>
</dbReference>
<comment type="subcellular location">
    <subcellularLocation>
        <location evidence="3">Cell membrane</location>
    </subcellularLocation>
</comment>
<evidence type="ECO:0000256" key="13">
    <source>
        <dbReference type="SAM" id="Phobius"/>
    </source>
</evidence>
<evidence type="ECO:0000259" key="15">
    <source>
        <dbReference type="PROSITE" id="PS50885"/>
    </source>
</evidence>
<dbReference type="InterPro" id="IPR050428">
    <property type="entry name" value="TCS_sensor_his_kinase"/>
</dbReference>
<reference evidence="16 17" key="1">
    <citation type="submission" date="2016-10" db="EMBL/GenBank/DDBJ databases">
        <authorList>
            <person name="de Groot N.N."/>
        </authorList>
    </citation>
    <scope>NUCLEOTIDE SEQUENCE [LARGE SCALE GENOMIC DNA]</scope>
    <source>
        <strain evidence="16 17">DSM 44993</strain>
    </source>
</reference>
<dbReference type="SMART" id="SM00387">
    <property type="entry name" value="HATPase_c"/>
    <property type="match status" value="1"/>
</dbReference>
<evidence type="ECO:0000313" key="17">
    <source>
        <dbReference type="Proteomes" id="UP000198582"/>
    </source>
</evidence>
<dbReference type="EC" id="2.7.13.3" evidence="4"/>
<dbReference type="GO" id="GO:0005886">
    <property type="term" value="C:plasma membrane"/>
    <property type="evidence" value="ECO:0007669"/>
    <property type="project" value="UniProtKB-SubCell"/>
</dbReference>
<dbReference type="InterPro" id="IPR036890">
    <property type="entry name" value="HATPase_C_sf"/>
</dbReference>
<organism evidence="16 17">
    <name type="scientific">Amycolatopsis saalfeldensis</name>
    <dbReference type="NCBI Taxonomy" id="394193"/>
    <lineage>
        <taxon>Bacteria</taxon>
        <taxon>Bacillati</taxon>
        <taxon>Actinomycetota</taxon>
        <taxon>Actinomycetes</taxon>
        <taxon>Pseudonocardiales</taxon>
        <taxon>Pseudonocardiaceae</taxon>
        <taxon>Amycolatopsis</taxon>
    </lineage>
</organism>
<evidence type="ECO:0000256" key="7">
    <source>
        <dbReference type="ARBA" id="ARBA00022692"/>
    </source>
</evidence>
<dbReference type="EMBL" id="FOEF01000010">
    <property type="protein sequence ID" value="SEP46072.1"/>
    <property type="molecule type" value="Genomic_DNA"/>
</dbReference>
<dbReference type="OrthoDB" id="9786919at2"/>
<dbReference type="InterPro" id="IPR036097">
    <property type="entry name" value="HisK_dim/P_sf"/>
</dbReference>
<dbReference type="SUPFAM" id="SSF55874">
    <property type="entry name" value="ATPase domain of HSP90 chaperone/DNA topoisomerase II/histidine kinase"/>
    <property type="match status" value="1"/>
</dbReference>
<dbReference type="InterPro" id="IPR003594">
    <property type="entry name" value="HATPase_dom"/>
</dbReference>
<evidence type="ECO:0000256" key="5">
    <source>
        <dbReference type="ARBA" id="ARBA00022553"/>
    </source>
</evidence>
<dbReference type="SUPFAM" id="SSF47384">
    <property type="entry name" value="Homodimeric domain of signal transducing histidine kinase"/>
    <property type="match status" value="1"/>
</dbReference>
<dbReference type="PANTHER" id="PTHR45436:SF5">
    <property type="entry name" value="SENSOR HISTIDINE KINASE TRCS"/>
    <property type="match status" value="1"/>
</dbReference>
<keyword evidence="10" id="KW-0902">Two-component regulatory system</keyword>
<feature type="transmembrane region" description="Helical" evidence="13">
    <location>
        <begin position="20"/>
        <end position="42"/>
    </location>
</feature>
<evidence type="ECO:0000256" key="6">
    <source>
        <dbReference type="ARBA" id="ARBA00022679"/>
    </source>
</evidence>
<evidence type="ECO:0000256" key="3">
    <source>
        <dbReference type="ARBA" id="ARBA00004236"/>
    </source>
</evidence>
<dbReference type="FunFam" id="1.10.287.130:FF:000001">
    <property type="entry name" value="Two-component sensor histidine kinase"/>
    <property type="match status" value="1"/>
</dbReference>
<feature type="domain" description="HAMP" evidence="15">
    <location>
        <begin position="196"/>
        <end position="258"/>
    </location>
</feature>
<evidence type="ECO:0000256" key="1">
    <source>
        <dbReference type="ARBA" id="ARBA00000085"/>
    </source>
</evidence>
<dbReference type="STRING" id="394193.SAMN04489732_110174"/>
<dbReference type="CDD" id="cd00075">
    <property type="entry name" value="HATPase"/>
    <property type="match status" value="1"/>
</dbReference>
<dbReference type="PROSITE" id="PS50109">
    <property type="entry name" value="HIS_KIN"/>
    <property type="match status" value="1"/>
</dbReference>
<keyword evidence="6" id="KW-0808">Transferase</keyword>
<evidence type="ECO:0000256" key="12">
    <source>
        <dbReference type="SAM" id="MobiDB-lite"/>
    </source>
</evidence>
<dbReference type="InterPro" id="IPR005467">
    <property type="entry name" value="His_kinase_dom"/>
</dbReference>
<sequence length="517" mass="54348">MAQRAKGVPGRPSRFGRLSLRVKLTLSIVLLLSLVCLVIGVVSEFALSAFLTSQTDGQLYAAADRAKDFAMHGGPLGGHNPLDAPGQGAGTVNAHLVGNQLVDGGSLSQHGQQVTLTTAQLDALQTVPVDGKAYDRTLDQLGDYRVTASAIPGGVVITGVPLDPVHLTLLTVGLILFGVAAVGVTGAALIGAFAVRRTLRPLERVATTAARVSELPLDRGYVDLSVRVPESDTDPRTEVGQVGSALNLMLGHISGALEARHASEMRARQFVADASHELRTPLAAIRGYAELAGRGRMLVPPDVARSMTRIESEADRMTTLVEDLLLLARLDAGRPLELAEVDLARLVADAVGDAHVAGPGHEWQLRLPDEPILVHGDVQRLHQVLANLLANARVHTPPGTTVVTSLARSADGSAVVTVTDNGPGIPPDLLPAVFERFARGDSSRSRAAGSTGLGMAIAAAVLVAHHGTIEVHSHPGRTEFAVRLPTVVPAQRSHSMPQLEARRPHKPGRPPNNLRAS</sequence>
<evidence type="ECO:0000256" key="8">
    <source>
        <dbReference type="ARBA" id="ARBA00022777"/>
    </source>
</evidence>
<dbReference type="CDD" id="cd06225">
    <property type="entry name" value="HAMP"/>
    <property type="match status" value="1"/>
</dbReference>
<dbReference type="GO" id="GO:0000155">
    <property type="term" value="F:phosphorelay sensor kinase activity"/>
    <property type="evidence" value="ECO:0007669"/>
    <property type="project" value="InterPro"/>
</dbReference>
<evidence type="ECO:0000259" key="14">
    <source>
        <dbReference type="PROSITE" id="PS50109"/>
    </source>
</evidence>
<dbReference type="PROSITE" id="PS50885">
    <property type="entry name" value="HAMP"/>
    <property type="match status" value="1"/>
</dbReference>
<evidence type="ECO:0000256" key="2">
    <source>
        <dbReference type="ARBA" id="ARBA00001968"/>
    </source>
</evidence>
<dbReference type="RefSeq" id="WP_091619516.1">
    <property type="nucleotide sequence ID" value="NZ_FOEF01000010.1"/>
</dbReference>
<dbReference type="PANTHER" id="PTHR45436">
    <property type="entry name" value="SENSOR HISTIDINE KINASE YKOH"/>
    <property type="match status" value="1"/>
</dbReference>
<feature type="transmembrane region" description="Helical" evidence="13">
    <location>
        <begin position="169"/>
        <end position="195"/>
    </location>
</feature>
<dbReference type="InterPro" id="IPR003660">
    <property type="entry name" value="HAMP_dom"/>
</dbReference>
<dbReference type="Proteomes" id="UP000198582">
    <property type="component" value="Unassembled WGS sequence"/>
</dbReference>
<evidence type="ECO:0000256" key="4">
    <source>
        <dbReference type="ARBA" id="ARBA00012438"/>
    </source>
</evidence>
<dbReference type="PRINTS" id="PR00344">
    <property type="entry name" value="BCTRLSENSOR"/>
</dbReference>
<dbReference type="Pfam" id="PF00512">
    <property type="entry name" value="HisKA"/>
    <property type="match status" value="1"/>
</dbReference>
<dbReference type="Gene3D" id="6.10.340.10">
    <property type="match status" value="1"/>
</dbReference>
<name>A0A1H8Y1Z0_9PSEU</name>
<keyword evidence="11 13" id="KW-0472">Membrane</keyword>
<accession>A0A1H8Y1Z0</accession>
<dbReference type="CDD" id="cd00082">
    <property type="entry name" value="HisKA"/>
    <property type="match status" value="1"/>
</dbReference>
<keyword evidence="9 13" id="KW-1133">Transmembrane helix</keyword>
<keyword evidence="7 13" id="KW-0812">Transmembrane</keyword>
<dbReference type="Gene3D" id="3.30.565.10">
    <property type="entry name" value="Histidine kinase-like ATPase, C-terminal domain"/>
    <property type="match status" value="1"/>
</dbReference>
<dbReference type="GO" id="GO:0005509">
    <property type="term" value="F:calcium ion binding"/>
    <property type="evidence" value="ECO:0007669"/>
    <property type="project" value="UniProtKB-ARBA"/>
</dbReference>
<dbReference type="SMART" id="SM00388">
    <property type="entry name" value="HisKA"/>
    <property type="match status" value="1"/>
</dbReference>
<protein>
    <recommendedName>
        <fullName evidence="4">histidine kinase</fullName>
        <ecNumber evidence="4">2.7.13.3</ecNumber>
    </recommendedName>
</protein>
<evidence type="ECO:0000256" key="9">
    <source>
        <dbReference type="ARBA" id="ARBA00022989"/>
    </source>
</evidence>
<comment type="catalytic activity">
    <reaction evidence="1">
        <text>ATP + protein L-histidine = ADP + protein N-phospho-L-histidine.</text>
        <dbReference type="EC" id="2.7.13.3"/>
    </reaction>
</comment>
<dbReference type="AlphaFoldDB" id="A0A1H8Y1Z0"/>
<evidence type="ECO:0000256" key="10">
    <source>
        <dbReference type="ARBA" id="ARBA00023012"/>
    </source>
</evidence>
<keyword evidence="5" id="KW-0597">Phosphoprotein</keyword>
<feature type="region of interest" description="Disordered" evidence="12">
    <location>
        <begin position="488"/>
        <end position="517"/>
    </location>
</feature>
<dbReference type="SMART" id="SM00304">
    <property type="entry name" value="HAMP"/>
    <property type="match status" value="1"/>
</dbReference>
<evidence type="ECO:0000256" key="11">
    <source>
        <dbReference type="ARBA" id="ARBA00023136"/>
    </source>
</evidence>
<dbReference type="Pfam" id="PF00672">
    <property type="entry name" value="HAMP"/>
    <property type="match status" value="1"/>
</dbReference>
<dbReference type="InterPro" id="IPR004358">
    <property type="entry name" value="Sig_transdc_His_kin-like_C"/>
</dbReference>
<dbReference type="Pfam" id="PF02518">
    <property type="entry name" value="HATPase_c"/>
    <property type="match status" value="1"/>
</dbReference>
<comment type="cofactor">
    <cofactor evidence="2">
        <name>a divalent metal cation</name>
        <dbReference type="ChEBI" id="CHEBI:60240"/>
    </cofactor>
</comment>
<dbReference type="FunFam" id="3.30.565.10:FF:000006">
    <property type="entry name" value="Sensor histidine kinase WalK"/>
    <property type="match status" value="1"/>
</dbReference>
<gene>
    <name evidence="16" type="ORF">SAMN04489732_110174</name>
</gene>
<dbReference type="Gene3D" id="1.10.287.130">
    <property type="match status" value="1"/>
</dbReference>